<proteinExistence type="predicted"/>
<organism evidence="2 3">
    <name type="scientific">Pristionchus entomophagus</name>
    <dbReference type="NCBI Taxonomy" id="358040"/>
    <lineage>
        <taxon>Eukaryota</taxon>
        <taxon>Metazoa</taxon>
        <taxon>Ecdysozoa</taxon>
        <taxon>Nematoda</taxon>
        <taxon>Chromadorea</taxon>
        <taxon>Rhabditida</taxon>
        <taxon>Rhabditina</taxon>
        <taxon>Diplogasteromorpha</taxon>
        <taxon>Diplogasteroidea</taxon>
        <taxon>Neodiplogasteridae</taxon>
        <taxon>Pristionchus</taxon>
    </lineage>
</organism>
<evidence type="ECO:0000313" key="2">
    <source>
        <dbReference type="EMBL" id="GMS88128.1"/>
    </source>
</evidence>
<evidence type="ECO:0000256" key="1">
    <source>
        <dbReference type="SAM" id="Phobius"/>
    </source>
</evidence>
<dbReference type="EMBL" id="BTSX01000003">
    <property type="protein sequence ID" value="GMS88128.1"/>
    <property type="molecule type" value="Genomic_DNA"/>
</dbReference>
<sequence>FVTSLSPEAETRKLIAHHLPHYNFTGDRVIGINDLVHSRALPGILWIVVLSMISYAIGQFCMSTSPLITLYVVRPYRKYV</sequence>
<protein>
    <submittedName>
        <fullName evidence="2">Uncharacterized protein</fullName>
    </submittedName>
</protein>
<feature type="non-terminal residue" evidence="2">
    <location>
        <position position="1"/>
    </location>
</feature>
<dbReference type="AlphaFoldDB" id="A0AAV5SYH4"/>
<dbReference type="Proteomes" id="UP001432027">
    <property type="component" value="Unassembled WGS sequence"/>
</dbReference>
<feature type="non-terminal residue" evidence="2">
    <location>
        <position position="80"/>
    </location>
</feature>
<comment type="caution">
    <text evidence="2">The sequence shown here is derived from an EMBL/GenBank/DDBJ whole genome shotgun (WGS) entry which is preliminary data.</text>
</comment>
<gene>
    <name evidence="2" type="ORF">PENTCL1PPCAC_10303</name>
</gene>
<name>A0AAV5SYH4_9BILA</name>
<reference evidence="2" key="1">
    <citation type="submission" date="2023-10" db="EMBL/GenBank/DDBJ databases">
        <title>Genome assembly of Pristionchus species.</title>
        <authorList>
            <person name="Yoshida K."/>
            <person name="Sommer R.J."/>
        </authorList>
    </citation>
    <scope>NUCLEOTIDE SEQUENCE</scope>
    <source>
        <strain evidence="2">RS0144</strain>
    </source>
</reference>
<accession>A0AAV5SYH4</accession>
<evidence type="ECO:0000313" key="3">
    <source>
        <dbReference type="Proteomes" id="UP001432027"/>
    </source>
</evidence>
<keyword evidence="1" id="KW-1133">Transmembrane helix</keyword>
<keyword evidence="3" id="KW-1185">Reference proteome</keyword>
<keyword evidence="1" id="KW-0472">Membrane</keyword>
<feature type="transmembrane region" description="Helical" evidence="1">
    <location>
        <begin position="44"/>
        <end position="73"/>
    </location>
</feature>
<keyword evidence="1" id="KW-0812">Transmembrane</keyword>